<reference evidence="1 2" key="1">
    <citation type="journal article" date="2021" name="Front. Genet.">
        <title>Chromosome-Level Genome Assembly Reveals Significant Gene Expansion in the Toll and IMD Signaling Pathways of Dendrolimus kikuchii.</title>
        <authorList>
            <person name="Zhou J."/>
            <person name="Wu P."/>
            <person name="Xiong Z."/>
            <person name="Liu N."/>
            <person name="Zhao N."/>
            <person name="Ji M."/>
            <person name="Qiu Y."/>
            <person name="Yang B."/>
        </authorList>
    </citation>
    <scope>NUCLEOTIDE SEQUENCE [LARGE SCALE GENOMIC DNA]</scope>
    <source>
        <strain evidence="1">Ann1</strain>
    </source>
</reference>
<dbReference type="Proteomes" id="UP000824533">
    <property type="component" value="Linkage Group LG29"/>
</dbReference>
<keyword evidence="2" id="KW-1185">Reference proteome</keyword>
<dbReference type="EMBL" id="CM034415">
    <property type="protein sequence ID" value="KAJ0169839.1"/>
    <property type="molecule type" value="Genomic_DNA"/>
</dbReference>
<organism evidence="1 2">
    <name type="scientific">Dendrolimus kikuchii</name>
    <dbReference type="NCBI Taxonomy" id="765133"/>
    <lineage>
        <taxon>Eukaryota</taxon>
        <taxon>Metazoa</taxon>
        <taxon>Ecdysozoa</taxon>
        <taxon>Arthropoda</taxon>
        <taxon>Hexapoda</taxon>
        <taxon>Insecta</taxon>
        <taxon>Pterygota</taxon>
        <taxon>Neoptera</taxon>
        <taxon>Endopterygota</taxon>
        <taxon>Lepidoptera</taxon>
        <taxon>Glossata</taxon>
        <taxon>Ditrysia</taxon>
        <taxon>Bombycoidea</taxon>
        <taxon>Lasiocampidae</taxon>
        <taxon>Dendrolimus</taxon>
    </lineage>
</organism>
<comment type="caution">
    <text evidence="1">The sequence shown here is derived from an EMBL/GenBank/DDBJ whole genome shotgun (WGS) entry which is preliminary data.</text>
</comment>
<protein>
    <submittedName>
        <fullName evidence="1">Uncharacterized protein</fullName>
    </submittedName>
</protein>
<evidence type="ECO:0000313" key="1">
    <source>
        <dbReference type="EMBL" id="KAJ0169839.1"/>
    </source>
</evidence>
<accession>A0ACC1CEF4</accession>
<name>A0ACC1CEF4_9NEOP</name>
<evidence type="ECO:0000313" key="2">
    <source>
        <dbReference type="Proteomes" id="UP000824533"/>
    </source>
</evidence>
<gene>
    <name evidence="1" type="ORF">K1T71_014445</name>
</gene>
<proteinExistence type="predicted"/>
<sequence length="225" mass="25145">MEKFSNISKIAAWILVVTNLMITILCVITIAFGLWCIAAPHSLTSAIEVVGSPSMKVLMTREVLTVQLGVGIIAVSSFLFFISFMGLHGAISRSPFMLFMYTTLIILLLLLECALVYYFSSNFNEKGLRKEDDQWSHAMRLVFKCCDYNATLTTNVNLPWSCCGESGYPNNCTTSDTFNKDCKQTISNWFNRYETAIYITLAVLHILLASCSLIRRSRVASHSGS</sequence>